<sequence length="46" mass="5144">NWQIHSLTIASTMMLKILGDSRPPCVTPRLAFKLQRLAVAFRGPAH</sequence>
<dbReference type="EMBL" id="AGNL01031981">
    <property type="protein sequence ID" value="EJK56270.1"/>
    <property type="molecule type" value="Genomic_DNA"/>
</dbReference>
<comment type="caution">
    <text evidence="1">The sequence shown here is derived from an EMBL/GenBank/DDBJ whole genome shotgun (WGS) entry which is preliminary data.</text>
</comment>
<name>K0RTE9_THAOC</name>
<dbReference type="AlphaFoldDB" id="K0RTE9"/>
<protein>
    <submittedName>
        <fullName evidence="1">Uncharacterized protein</fullName>
    </submittedName>
</protein>
<proteinExistence type="predicted"/>
<evidence type="ECO:0000313" key="1">
    <source>
        <dbReference type="EMBL" id="EJK56270.1"/>
    </source>
</evidence>
<accession>K0RTE9</accession>
<dbReference type="Proteomes" id="UP000266841">
    <property type="component" value="Unassembled WGS sequence"/>
</dbReference>
<gene>
    <name evidence="1" type="ORF">THAOC_23884</name>
</gene>
<organism evidence="1 2">
    <name type="scientific">Thalassiosira oceanica</name>
    <name type="common">Marine diatom</name>
    <dbReference type="NCBI Taxonomy" id="159749"/>
    <lineage>
        <taxon>Eukaryota</taxon>
        <taxon>Sar</taxon>
        <taxon>Stramenopiles</taxon>
        <taxon>Ochrophyta</taxon>
        <taxon>Bacillariophyta</taxon>
        <taxon>Coscinodiscophyceae</taxon>
        <taxon>Thalassiosirophycidae</taxon>
        <taxon>Thalassiosirales</taxon>
        <taxon>Thalassiosiraceae</taxon>
        <taxon>Thalassiosira</taxon>
    </lineage>
</organism>
<feature type="non-terminal residue" evidence="1">
    <location>
        <position position="1"/>
    </location>
</feature>
<evidence type="ECO:0000313" key="2">
    <source>
        <dbReference type="Proteomes" id="UP000266841"/>
    </source>
</evidence>
<reference evidence="1 2" key="1">
    <citation type="journal article" date="2012" name="Genome Biol.">
        <title>Genome and low-iron response of an oceanic diatom adapted to chronic iron limitation.</title>
        <authorList>
            <person name="Lommer M."/>
            <person name="Specht M."/>
            <person name="Roy A.S."/>
            <person name="Kraemer L."/>
            <person name="Andreson R."/>
            <person name="Gutowska M.A."/>
            <person name="Wolf J."/>
            <person name="Bergner S.V."/>
            <person name="Schilhabel M.B."/>
            <person name="Klostermeier U.C."/>
            <person name="Beiko R.G."/>
            <person name="Rosenstiel P."/>
            <person name="Hippler M."/>
            <person name="Laroche J."/>
        </authorList>
    </citation>
    <scope>NUCLEOTIDE SEQUENCE [LARGE SCALE GENOMIC DNA]</scope>
    <source>
        <strain evidence="1 2">CCMP1005</strain>
    </source>
</reference>
<keyword evidence="2" id="KW-1185">Reference proteome</keyword>